<dbReference type="PANTHER" id="PTHR12363">
    <property type="entry name" value="TRANSPORTIN 3 AND IMPORTIN 13"/>
    <property type="match status" value="1"/>
</dbReference>
<dbReference type="GO" id="GO:0006606">
    <property type="term" value="P:protein import into nucleus"/>
    <property type="evidence" value="ECO:0007669"/>
    <property type="project" value="TreeGrafter"/>
</dbReference>
<dbReference type="Pfam" id="PF24139">
    <property type="entry name" value="TPR_TNPO3_IPO13_4th"/>
    <property type="match status" value="2"/>
</dbReference>
<gene>
    <name evidence="6" type="ORF">SSX86_013838</name>
</gene>
<reference evidence="6 7" key="1">
    <citation type="submission" date="2024-04" db="EMBL/GenBank/DDBJ databases">
        <title>The reference genome of an endangered Asteraceae, Deinandra increscens subsp. villosa, native to the Central Coast of California.</title>
        <authorList>
            <person name="Guilliams M."/>
            <person name="Hasenstab-Lehman K."/>
            <person name="Meyer R."/>
            <person name="Mcevoy S."/>
        </authorList>
    </citation>
    <scope>NUCLEOTIDE SEQUENCE [LARGE SCALE GENOMIC DNA]</scope>
    <source>
        <tissue evidence="6">Leaf</tissue>
    </source>
</reference>
<dbReference type="GO" id="GO:0031267">
    <property type="term" value="F:small GTPase binding"/>
    <property type="evidence" value="ECO:0007669"/>
    <property type="project" value="InterPro"/>
</dbReference>
<comment type="similarity">
    <text evidence="2">Belongs to the importin beta family.</text>
</comment>
<feature type="domain" description="Importin N-terminal" evidence="5">
    <location>
        <begin position="26"/>
        <end position="93"/>
    </location>
</feature>
<dbReference type="InterPro" id="IPR001494">
    <property type="entry name" value="Importin-beta_N"/>
</dbReference>
<dbReference type="Gene3D" id="1.25.10.10">
    <property type="entry name" value="Leucine-rich Repeat Variant"/>
    <property type="match status" value="2"/>
</dbReference>
<keyword evidence="4" id="KW-0539">Nucleus</keyword>
<evidence type="ECO:0000259" key="5">
    <source>
        <dbReference type="SMART" id="SM00913"/>
    </source>
</evidence>
<evidence type="ECO:0000256" key="1">
    <source>
        <dbReference type="ARBA" id="ARBA00004123"/>
    </source>
</evidence>
<sequence>MAHENIVKEALNALYHHPDDAVRSQADQWLQKFQRTIDAWQVSDNLLHDASSNVETLIFCSQTLRSKVQRDFEELPSEAFRPLRDSLNNLLKTFHKGPPKVRTQISLAVAALAVQVPAEDWGDGGIMNWLRDEMNSHPDIVPSFLELLRVLPEEVFNYKIAARPDRRRKFEDELVSTMDVALGILSACLNIPELKEQALEAFASWLRLRHRIPASVLATHSLVLTALSSLTSDVLSEAAVNVISELIHYTSARSLDGFTVHMPLIQVIVPQVMNLKPQLRDSSKDEEDVKAIARLFADMGDSYVELIATGSNESMLIVHALLEVAAHPEYDIASMTFNFWHNLQICLIERESYVSHGNESSIEAERNRRVQVFRSSYETLVSLVSCRVQYPQDYSELSIEDQKDFKQTRYAVADVLIDAALVLGGETTLRILYMKLVEALSGPQNGDMMDWRPSEAQLYCIRAISDLVPVTESEVMPQIMSLLPKLPHQSLLLQTVCLTVGAYSKWLDAAPTGLSFLPSIIDILVSGMSMSEDSAAAAALAFRHICDDCGKKLRGSLDGLFQIYQRAMTGEGSFKVAAQDSLHLVEALSIVITELPPDQAKKALDALCIPVVAPLQEVINQGPQVLSQKPAREITVHIDRLANIFRYVNNPEAVADAIQRLWPLFKAIFDIRAWDMRTMESLCRACKHAVRTSKRFMGVTIGAMLEEIQGLYKQHHQPCFLYLSSEVIKIFGSDPSCADYLKTLIESLFSNTACLLTKIQDFTSRPDIADDCFLLASRCIRYCPHLLFPSPVFPSLVECSMIGITVQHREASNSILSFLSDIFDLGNSSRGQQFISIRDSVIMPRGASITRILIAAATGALPSSRLETVAYALLALSRAYGVKALEWAKEGVSIIPATAATDTEKSRFLQALTDAASGVDIKSLTNPIEELSEVCRRNRTVQEIVLEALRPLELNMVYVSDNLLHDASSNVETLIFCSQTLRSKVQRDFEELPSEAFRPLRDSLNNLLKTFHKGPPKVRTQISLAVAALAVQVPAEDWGDGGIMNWLRDEMNSHPDIVPSFLELLRVLPEEVFNYKIAARPDRRRKFEDELVSTMDVALGILSACLNIPELKEQALEAFASWLRLRHRIPASVLATHSLVLTALSSLTSDVLSEAAVNVISELIHYTSARSLDGFTVHMPLIQVIVPQVMNLKPQLRDSSKDEEDVKAIARLFADMGDSYVELIATGSNESMLIVHALLEVAAHPEYDIASMTFNFWHNLQICLIERESYVSHGNESSIEAERNRRVQVFRSSYETLVSLVSCRVQYPQDYSELSIEDQKDFKQTRYAVADVLIDAALVLGGETTLRILYMKLVEALSGPQNGDMMDWRPSEAQLYCIRAISDLVPVTESEVMPQIMSLLPKLPHQSLLLQTVCLTVGAYSKWLDAAPTGLSFLPSIIDILVSGMSMSEDSAAAAALAFRHICDDCGKKLRGSLDGLFQIYQRAMTGEGSFKVAAQDSLHLVEALSIVITELPPDQAKKALDALCIPVVAPLQEVINQGPQVLSQKPAREITVHIDRLANIFRYVNNPEAVADAIQRLWPLFKAIFDIRAWDMRTMESLCRACKHAVRTSKRFMGVTIGAMLEEIQGLYKQHHQPCFLYLSSEVIKIFGSDPSCADYLKTLIESLFSNTACLLTKIQDFTSRPDIADDCFLLASRCIRYCPHLLFPSPVFPSLVECSMIGITVQHREASNSILSFLSDIFDLGNSSRGQQFISIRDSVIMPRGASITRILIAAATGALPSSRLETVAYALLALSRAYGVKALEWAKEGVSIIPATAATDTEKSRFLQALTDAASGVDIKSLTNPIEELSEVCRRNRTVQEIVLEALRPLELNMVYVS</sequence>
<feature type="domain" description="Importin N-terminal" evidence="5">
    <location>
        <begin position="945"/>
        <end position="1010"/>
    </location>
</feature>
<dbReference type="PANTHER" id="PTHR12363:SF33">
    <property type="entry name" value="IMPORTIN-13"/>
    <property type="match status" value="1"/>
</dbReference>
<dbReference type="InterPro" id="IPR057941">
    <property type="entry name" value="TPR_TNPO3_IPO13_2nd"/>
</dbReference>
<dbReference type="Pfam" id="PF03810">
    <property type="entry name" value="IBN_N"/>
    <property type="match status" value="1"/>
</dbReference>
<dbReference type="GO" id="GO:0005634">
    <property type="term" value="C:nucleus"/>
    <property type="evidence" value="ECO:0007669"/>
    <property type="project" value="UniProtKB-SubCell"/>
</dbReference>
<comment type="subcellular location">
    <subcellularLocation>
        <location evidence="1">Nucleus</location>
    </subcellularLocation>
</comment>
<dbReference type="FunFam" id="1.25.10.10:FF:000246">
    <property type="entry name" value="Transportin MOS14"/>
    <property type="match status" value="2"/>
</dbReference>
<accession>A0AAP0D5F0</accession>
<evidence type="ECO:0000256" key="3">
    <source>
        <dbReference type="ARBA" id="ARBA00022448"/>
    </source>
</evidence>
<dbReference type="GO" id="GO:0005737">
    <property type="term" value="C:cytoplasm"/>
    <property type="evidence" value="ECO:0007669"/>
    <property type="project" value="TreeGrafter"/>
</dbReference>
<evidence type="ECO:0000256" key="2">
    <source>
        <dbReference type="ARBA" id="ARBA00007991"/>
    </source>
</evidence>
<dbReference type="InterPro" id="IPR013598">
    <property type="entry name" value="Exportin-1/Importin-b-like"/>
</dbReference>
<dbReference type="SMART" id="SM00913">
    <property type="entry name" value="IBN_N"/>
    <property type="match status" value="2"/>
</dbReference>
<dbReference type="Pfam" id="PF08389">
    <property type="entry name" value="Xpo1"/>
    <property type="match status" value="2"/>
</dbReference>
<comment type="caution">
    <text evidence="6">The sequence shown here is derived from an EMBL/GenBank/DDBJ whole genome shotgun (WGS) entry which is preliminary data.</text>
</comment>
<dbReference type="InterPro" id="IPR058537">
    <property type="entry name" value="TPR_TNPO3_IPO13_4th"/>
</dbReference>
<keyword evidence="3" id="KW-0813">Transport</keyword>
<dbReference type="Proteomes" id="UP001408789">
    <property type="component" value="Unassembled WGS sequence"/>
</dbReference>
<dbReference type="SUPFAM" id="SSF48371">
    <property type="entry name" value="ARM repeat"/>
    <property type="match status" value="2"/>
</dbReference>
<dbReference type="Pfam" id="PF24138">
    <property type="entry name" value="TPR_TNPO3_IPO13_2nd"/>
    <property type="match status" value="2"/>
</dbReference>
<dbReference type="InterPro" id="IPR051345">
    <property type="entry name" value="Importin_beta-like_NTR"/>
</dbReference>
<protein>
    <recommendedName>
        <fullName evidence="5">Importin N-terminal domain-containing protein</fullName>
    </recommendedName>
</protein>
<evidence type="ECO:0000313" key="7">
    <source>
        <dbReference type="Proteomes" id="UP001408789"/>
    </source>
</evidence>
<dbReference type="InterPro" id="IPR016024">
    <property type="entry name" value="ARM-type_fold"/>
</dbReference>
<evidence type="ECO:0000313" key="6">
    <source>
        <dbReference type="EMBL" id="KAK9066515.1"/>
    </source>
</evidence>
<name>A0AAP0D5F0_9ASTR</name>
<keyword evidence="7" id="KW-1185">Reference proteome</keyword>
<organism evidence="6 7">
    <name type="scientific">Deinandra increscens subsp. villosa</name>
    <dbReference type="NCBI Taxonomy" id="3103831"/>
    <lineage>
        <taxon>Eukaryota</taxon>
        <taxon>Viridiplantae</taxon>
        <taxon>Streptophyta</taxon>
        <taxon>Embryophyta</taxon>
        <taxon>Tracheophyta</taxon>
        <taxon>Spermatophyta</taxon>
        <taxon>Magnoliopsida</taxon>
        <taxon>eudicotyledons</taxon>
        <taxon>Gunneridae</taxon>
        <taxon>Pentapetalae</taxon>
        <taxon>asterids</taxon>
        <taxon>campanulids</taxon>
        <taxon>Asterales</taxon>
        <taxon>Asteraceae</taxon>
        <taxon>Asteroideae</taxon>
        <taxon>Heliantheae alliance</taxon>
        <taxon>Madieae</taxon>
        <taxon>Madiinae</taxon>
        <taxon>Deinandra</taxon>
    </lineage>
</organism>
<proteinExistence type="inferred from homology"/>
<evidence type="ECO:0000256" key="4">
    <source>
        <dbReference type="ARBA" id="ARBA00023242"/>
    </source>
</evidence>
<dbReference type="InterPro" id="IPR011989">
    <property type="entry name" value="ARM-like"/>
</dbReference>
<dbReference type="EMBL" id="JBCNJP010000015">
    <property type="protein sequence ID" value="KAK9066515.1"/>
    <property type="molecule type" value="Genomic_DNA"/>
</dbReference>